<dbReference type="Gene3D" id="3.30.70.2450">
    <property type="match status" value="1"/>
</dbReference>
<accession>A0ABS4QES5</accession>
<gene>
    <name evidence="4" type="ORF">BJ987_003108</name>
</gene>
<dbReference type="PRINTS" id="PR00420">
    <property type="entry name" value="RNGMNOXGNASE"/>
</dbReference>
<dbReference type="InterPro" id="IPR050631">
    <property type="entry name" value="PheA/TfdB_FAD_monoxygenase"/>
</dbReference>
<dbReference type="PANTHER" id="PTHR43476:SF3">
    <property type="entry name" value="FAD-BINDING MONOOXYGENASE"/>
    <property type="match status" value="1"/>
</dbReference>
<evidence type="ECO:0000313" key="5">
    <source>
        <dbReference type="Proteomes" id="UP001519325"/>
    </source>
</evidence>
<evidence type="ECO:0000259" key="3">
    <source>
        <dbReference type="Pfam" id="PF01494"/>
    </source>
</evidence>
<dbReference type="InterPro" id="IPR036188">
    <property type="entry name" value="FAD/NAD-bd_sf"/>
</dbReference>
<feature type="region of interest" description="Disordered" evidence="2">
    <location>
        <begin position="507"/>
        <end position="532"/>
    </location>
</feature>
<reference evidence="4 5" key="1">
    <citation type="submission" date="2021-03" db="EMBL/GenBank/DDBJ databases">
        <title>Sequencing the genomes of 1000 actinobacteria strains.</title>
        <authorList>
            <person name="Klenk H.-P."/>
        </authorList>
    </citation>
    <scope>NUCLEOTIDE SEQUENCE [LARGE SCALE GENOMIC DNA]</scope>
    <source>
        <strain evidence="4 5">DSM 45516</strain>
    </source>
</reference>
<evidence type="ECO:0000256" key="2">
    <source>
        <dbReference type="SAM" id="MobiDB-lite"/>
    </source>
</evidence>
<dbReference type="Gene3D" id="3.50.50.60">
    <property type="entry name" value="FAD/NAD(P)-binding domain"/>
    <property type="match status" value="1"/>
</dbReference>
<feature type="domain" description="FAD-binding" evidence="3">
    <location>
        <begin position="7"/>
        <end position="347"/>
    </location>
</feature>
<dbReference type="PANTHER" id="PTHR43476">
    <property type="entry name" value="3-(3-HYDROXY-PHENYL)PROPIONATE/3-HYDROXYCINNAMIC ACID HYDROXYLASE"/>
    <property type="match status" value="1"/>
</dbReference>
<proteinExistence type="predicted"/>
<dbReference type="EMBL" id="JAGGMR010000001">
    <property type="protein sequence ID" value="MBP2190207.1"/>
    <property type="molecule type" value="Genomic_DNA"/>
</dbReference>
<protein>
    <submittedName>
        <fullName evidence="4">3-(3-hydroxy-phenyl)propionate hydroxylase</fullName>
        <ecNumber evidence="4">1.14.13.127</ecNumber>
    </submittedName>
</protein>
<sequence>MTTEHRQVVIVGTGPTGMTAASLLGRHDIDCLVLDRWDDIFPQPRAVHLDDEVHRIVADLGLTDEFSAISRPGAGLRLVDKTLRTIAEFRRDPNVKPHGFPPANMFDQPQFEAILRAHMLRYASVEFRGGCDVLDVSNTRDRVRVDYLDRDTGLRRAVTADYVLGCDGANSAVRAAIGSTMQELGFEQRWLVVDVATADDLHQWEGTHQVCDSARAATYMRIGDTRYRWEFRLHDDETAADFATLDALSPLLSPWLPAADTPDLQLLRTAEYTFRAQIVDRWRERRVFLLGDAAHLTPPFIGQGLGAGLRDAKNLVWKLAGVLQGVLDVNTLDTYETERKPHVRAMIGLAVTIGRAMTGGGPASDTLRRHLVPVLVRMPGFSATVTDSATPRLCRSTFVRRPALATRCLAGTLCPNAVLDTGGRLDDVAPDTFLIVSTVEASPGQRREITRRGGVIIEVAPTSALGRWLRRGRAAAAIVRPDRTVMATAGSLASLYTLLPTTIAPRPSLDTAGPDTASLSEPARQLADRSLP</sequence>
<dbReference type="EC" id="1.14.13.127" evidence="4"/>
<evidence type="ECO:0000256" key="1">
    <source>
        <dbReference type="ARBA" id="ARBA00023002"/>
    </source>
</evidence>
<dbReference type="Proteomes" id="UP001519325">
    <property type="component" value="Unassembled WGS sequence"/>
</dbReference>
<comment type="caution">
    <text evidence="4">The sequence shown here is derived from an EMBL/GenBank/DDBJ whole genome shotgun (WGS) entry which is preliminary data.</text>
</comment>
<name>A0ABS4QES5_9NOCA</name>
<keyword evidence="5" id="KW-1185">Reference proteome</keyword>
<keyword evidence="1 4" id="KW-0560">Oxidoreductase</keyword>
<evidence type="ECO:0000313" key="4">
    <source>
        <dbReference type="EMBL" id="MBP2190207.1"/>
    </source>
</evidence>
<dbReference type="SUPFAM" id="SSF51905">
    <property type="entry name" value="FAD/NAD(P)-binding domain"/>
    <property type="match status" value="1"/>
</dbReference>
<dbReference type="NCBIfam" id="NF004829">
    <property type="entry name" value="PRK06183.1-3"/>
    <property type="match status" value="1"/>
</dbReference>
<dbReference type="Pfam" id="PF01494">
    <property type="entry name" value="FAD_binding_3"/>
    <property type="match status" value="1"/>
</dbReference>
<dbReference type="GO" id="GO:0008688">
    <property type="term" value="F:3-(3-hydroxyphenyl)propionate hydroxylase activity"/>
    <property type="evidence" value="ECO:0007669"/>
    <property type="project" value="UniProtKB-EC"/>
</dbReference>
<dbReference type="RefSeq" id="WP_209890013.1">
    <property type="nucleotide sequence ID" value="NZ_JAGGMR010000001.1"/>
</dbReference>
<organism evidence="4 5">
    <name type="scientific">Nocardia goodfellowii</name>
    <dbReference type="NCBI Taxonomy" id="882446"/>
    <lineage>
        <taxon>Bacteria</taxon>
        <taxon>Bacillati</taxon>
        <taxon>Actinomycetota</taxon>
        <taxon>Actinomycetes</taxon>
        <taxon>Mycobacteriales</taxon>
        <taxon>Nocardiaceae</taxon>
        <taxon>Nocardia</taxon>
    </lineage>
</organism>
<dbReference type="InterPro" id="IPR002938">
    <property type="entry name" value="FAD-bd"/>
</dbReference>